<keyword evidence="2" id="KW-1185">Reference proteome</keyword>
<evidence type="ECO:0000313" key="2">
    <source>
        <dbReference type="Proteomes" id="UP000823775"/>
    </source>
</evidence>
<sequence length="102" mass="12023">MRDSKIEAIMDLLKCLLGEQWKTTRSVTAIGMVERVEQFKDEVYFLNDENEGVLANQNKGSHLYRQEENQGSWGWRHGNQGRKELMNRTWNKVVVRCPLRNL</sequence>
<gene>
    <name evidence="1" type="ORF">HAX54_000933</name>
</gene>
<comment type="caution">
    <text evidence="1">The sequence shown here is derived from an EMBL/GenBank/DDBJ whole genome shotgun (WGS) entry which is preliminary data.</text>
</comment>
<dbReference type="EMBL" id="JACEIK010010324">
    <property type="protein sequence ID" value="MCE3215122.1"/>
    <property type="molecule type" value="Genomic_DNA"/>
</dbReference>
<evidence type="ECO:0000313" key="1">
    <source>
        <dbReference type="EMBL" id="MCE3215122.1"/>
    </source>
</evidence>
<proteinExistence type="predicted"/>
<dbReference type="Proteomes" id="UP000823775">
    <property type="component" value="Unassembled WGS sequence"/>
</dbReference>
<reference evidence="1 2" key="1">
    <citation type="journal article" date="2021" name="BMC Genomics">
        <title>Datura genome reveals duplications of psychoactive alkaloid biosynthetic genes and high mutation rate following tissue culture.</title>
        <authorList>
            <person name="Rajewski A."/>
            <person name="Carter-House D."/>
            <person name="Stajich J."/>
            <person name="Litt A."/>
        </authorList>
    </citation>
    <scope>NUCLEOTIDE SEQUENCE [LARGE SCALE GENOMIC DNA]</scope>
    <source>
        <strain evidence="1">AR-01</strain>
    </source>
</reference>
<organism evidence="1 2">
    <name type="scientific">Datura stramonium</name>
    <name type="common">Jimsonweed</name>
    <name type="synonym">Common thornapple</name>
    <dbReference type="NCBI Taxonomy" id="4076"/>
    <lineage>
        <taxon>Eukaryota</taxon>
        <taxon>Viridiplantae</taxon>
        <taxon>Streptophyta</taxon>
        <taxon>Embryophyta</taxon>
        <taxon>Tracheophyta</taxon>
        <taxon>Spermatophyta</taxon>
        <taxon>Magnoliopsida</taxon>
        <taxon>eudicotyledons</taxon>
        <taxon>Gunneridae</taxon>
        <taxon>Pentapetalae</taxon>
        <taxon>asterids</taxon>
        <taxon>lamiids</taxon>
        <taxon>Solanales</taxon>
        <taxon>Solanaceae</taxon>
        <taxon>Solanoideae</taxon>
        <taxon>Datureae</taxon>
        <taxon>Datura</taxon>
    </lineage>
</organism>
<accession>A0ABS8WUX3</accession>
<protein>
    <submittedName>
        <fullName evidence="1">Uncharacterized protein</fullName>
    </submittedName>
</protein>
<name>A0ABS8WUX3_DATST</name>